<dbReference type="GO" id="GO:0046982">
    <property type="term" value="F:protein heterodimerization activity"/>
    <property type="evidence" value="ECO:0007669"/>
    <property type="project" value="InterPro"/>
</dbReference>
<keyword evidence="5" id="KW-0007">Acetylation</keyword>
<keyword evidence="8" id="KW-0539">Nucleus</keyword>
<keyword evidence="6" id="KW-0175">Coiled coil</keyword>
<evidence type="ECO:0000256" key="1">
    <source>
        <dbReference type="ARBA" id="ARBA00004123"/>
    </source>
</evidence>
<evidence type="ECO:0000256" key="3">
    <source>
        <dbReference type="ARBA" id="ARBA00022679"/>
    </source>
</evidence>
<name>A0A8K0NY74_LADFU</name>
<dbReference type="GO" id="GO:0003677">
    <property type="term" value="F:DNA binding"/>
    <property type="evidence" value="ECO:0007669"/>
    <property type="project" value="UniProtKB-KW"/>
</dbReference>
<keyword evidence="7" id="KW-0238">DNA-binding</keyword>
<keyword evidence="3" id="KW-0808">Transferase</keyword>
<gene>
    <name evidence="14" type="ORF">J437_LFUL011939</name>
</gene>
<dbReference type="OrthoDB" id="1291358at2759"/>
<dbReference type="Gene3D" id="1.10.20.10">
    <property type="entry name" value="Histone, subunit A"/>
    <property type="match status" value="1"/>
</dbReference>
<dbReference type="Proteomes" id="UP000792457">
    <property type="component" value="Unassembled WGS sequence"/>
</dbReference>
<evidence type="ECO:0000259" key="13">
    <source>
        <dbReference type="Pfam" id="PF00808"/>
    </source>
</evidence>
<evidence type="ECO:0000256" key="6">
    <source>
        <dbReference type="ARBA" id="ARBA00023054"/>
    </source>
</evidence>
<comment type="subunit">
    <text evidence="10">Heterodimer with POLE3; binds to DNA. Component of the CHRAC ISWI chromatin remodeling complex at least composed of SMARCA5/SNF2H, BAZ1A/ACF1, CHRAC1 and POLE3; the complex preferentially binds DNA through the CHRAC1-POLE3 heterodimer and possesses ATP-dependent nucleosome-remodeling activity. Within the complex, the heterodimer with POLE3 interacts with SMARCA5/SNF2H; the interaction is direct and enhances nucleosome sliding activity by the SMARCA5/SNF2H and BAZ1A/ACF1 interaction. Within the complex, the heterodimer with POLE3 interacts with BAZ1A/ACF1; the interactions are direct.</text>
</comment>
<evidence type="ECO:0000256" key="10">
    <source>
        <dbReference type="ARBA" id="ARBA00062516"/>
    </source>
</evidence>
<dbReference type="SUPFAM" id="SSF47113">
    <property type="entry name" value="Histone-fold"/>
    <property type="match status" value="1"/>
</dbReference>
<evidence type="ECO:0000256" key="11">
    <source>
        <dbReference type="ARBA" id="ARBA00071805"/>
    </source>
</evidence>
<proteinExistence type="predicted"/>
<dbReference type="PANTHER" id="PTHR10252">
    <property type="entry name" value="HISTONE-LIKE TRANSCRIPTION FACTOR CCAAT-RELATED"/>
    <property type="match status" value="1"/>
</dbReference>
<sequence length="92" mass="10292">MAASPSGNAKNRELSLPTSRIRTIMKSSPNVENIGQDSLLLVTKATELFIQHLSRQALKQVEGKAEHIDYKHLAEVVQTNKKLDFLKGKYLC</sequence>
<organism evidence="14 15">
    <name type="scientific">Ladona fulva</name>
    <name type="common">Scarce chaser dragonfly</name>
    <name type="synonym">Libellula fulva</name>
    <dbReference type="NCBI Taxonomy" id="123851"/>
    <lineage>
        <taxon>Eukaryota</taxon>
        <taxon>Metazoa</taxon>
        <taxon>Ecdysozoa</taxon>
        <taxon>Arthropoda</taxon>
        <taxon>Hexapoda</taxon>
        <taxon>Insecta</taxon>
        <taxon>Pterygota</taxon>
        <taxon>Palaeoptera</taxon>
        <taxon>Odonata</taxon>
        <taxon>Epiprocta</taxon>
        <taxon>Anisoptera</taxon>
        <taxon>Libelluloidea</taxon>
        <taxon>Libellulidae</taxon>
        <taxon>Ladona</taxon>
    </lineage>
</organism>
<dbReference type="GO" id="GO:0006261">
    <property type="term" value="P:DNA-templated DNA replication"/>
    <property type="evidence" value="ECO:0007669"/>
    <property type="project" value="TreeGrafter"/>
</dbReference>
<protein>
    <recommendedName>
        <fullName evidence="11">Chromatin accessibility complex protein 1</fullName>
    </recommendedName>
    <alternativeName>
        <fullName evidence="12">DNA polymerase epsilon subunit p15</fullName>
    </alternativeName>
</protein>
<reference evidence="14" key="1">
    <citation type="submission" date="2013-04" db="EMBL/GenBank/DDBJ databases">
        <authorList>
            <person name="Qu J."/>
            <person name="Murali S.C."/>
            <person name="Bandaranaike D."/>
            <person name="Bellair M."/>
            <person name="Blankenburg K."/>
            <person name="Chao H."/>
            <person name="Dinh H."/>
            <person name="Doddapaneni H."/>
            <person name="Downs B."/>
            <person name="Dugan-Rocha S."/>
            <person name="Elkadiri S."/>
            <person name="Gnanaolivu R.D."/>
            <person name="Hernandez B."/>
            <person name="Javaid M."/>
            <person name="Jayaseelan J.C."/>
            <person name="Lee S."/>
            <person name="Li M."/>
            <person name="Ming W."/>
            <person name="Munidasa M."/>
            <person name="Muniz J."/>
            <person name="Nguyen L."/>
            <person name="Ongeri F."/>
            <person name="Osuji N."/>
            <person name="Pu L.-L."/>
            <person name="Puazo M."/>
            <person name="Qu C."/>
            <person name="Quiroz J."/>
            <person name="Raj R."/>
            <person name="Weissenberger G."/>
            <person name="Xin Y."/>
            <person name="Zou X."/>
            <person name="Han Y."/>
            <person name="Richards S."/>
            <person name="Worley K."/>
            <person name="Muzny D."/>
            <person name="Gibbs R."/>
        </authorList>
    </citation>
    <scope>NUCLEOTIDE SEQUENCE</scope>
    <source>
        <strain evidence="14">Sampled in the wild</strain>
    </source>
</reference>
<evidence type="ECO:0000256" key="4">
    <source>
        <dbReference type="ARBA" id="ARBA00022695"/>
    </source>
</evidence>
<evidence type="ECO:0000313" key="15">
    <source>
        <dbReference type="Proteomes" id="UP000792457"/>
    </source>
</evidence>
<dbReference type="GO" id="GO:0006338">
    <property type="term" value="P:chromatin remodeling"/>
    <property type="evidence" value="ECO:0007669"/>
    <property type="project" value="TreeGrafter"/>
</dbReference>
<evidence type="ECO:0000256" key="2">
    <source>
        <dbReference type="ARBA" id="ARBA00022553"/>
    </source>
</evidence>
<evidence type="ECO:0000256" key="9">
    <source>
        <dbReference type="ARBA" id="ARBA00059032"/>
    </source>
</evidence>
<dbReference type="InterPro" id="IPR003958">
    <property type="entry name" value="CBFA_NFYB_domain"/>
</dbReference>
<dbReference type="InterPro" id="IPR009072">
    <property type="entry name" value="Histone-fold"/>
</dbReference>
<feature type="domain" description="Transcription factor CBF/NF-Y/archaeal histone" evidence="13">
    <location>
        <begin position="15"/>
        <end position="76"/>
    </location>
</feature>
<evidence type="ECO:0000313" key="14">
    <source>
        <dbReference type="EMBL" id="KAG8226401.1"/>
    </source>
</evidence>
<evidence type="ECO:0000256" key="12">
    <source>
        <dbReference type="ARBA" id="ARBA00083235"/>
    </source>
</evidence>
<comment type="subcellular location">
    <subcellularLocation>
        <location evidence="1">Nucleus</location>
    </subcellularLocation>
</comment>
<dbReference type="AlphaFoldDB" id="A0A8K0NY74"/>
<evidence type="ECO:0000256" key="7">
    <source>
        <dbReference type="ARBA" id="ARBA00023125"/>
    </source>
</evidence>
<dbReference type="GO" id="GO:0016779">
    <property type="term" value="F:nucleotidyltransferase activity"/>
    <property type="evidence" value="ECO:0007669"/>
    <property type="project" value="UniProtKB-KW"/>
</dbReference>
<comment type="caution">
    <text evidence="14">The sequence shown here is derived from an EMBL/GenBank/DDBJ whole genome shotgun (WGS) entry which is preliminary data.</text>
</comment>
<dbReference type="Pfam" id="PF00808">
    <property type="entry name" value="CBFD_NFYB_HMF"/>
    <property type="match status" value="1"/>
</dbReference>
<evidence type="ECO:0000256" key="5">
    <source>
        <dbReference type="ARBA" id="ARBA00022990"/>
    </source>
</evidence>
<keyword evidence="4" id="KW-0548">Nucleotidyltransferase</keyword>
<accession>A0A8K0NY74</accession>
<dbReference type="PANTHER" id="PTHR10252:SF54">
    <property type="entry name" value="CHROMATIN ACCESSIBILITY COMPLEX PROTEIN 1"/>
    <property type="match status" value="1"/>
</dbReference>
<dbReference type="CDD" id="cd22924">
    <property type="entry name" value="HFD_CHRAC1-like"/>
    <property type="match status" value="1"/>
</dbReference>
<dbReference type="EMBL" id="KZ308279">
    <property type="protein sequence ID" value="KAG8226401.1"/>
    <property type="molecule type" value="Genomic_DNA"/>
</dbReference>
<keyword evidence="15" id="KW-1185">Reference proteome</keyword>
<dbReference type="InterPro" id="IPR050568">
    <property type="entry name" value="Transcr_DNA_Rep_Reg"/>
</dbReference>
<keyword evidence="2" id="KW-0597">Phosphoprotein</keyword>
<reference evidence="14" key="2">
    <citation type="submission" date="2017-10" db="EMBL/GenBank/DDBJ databases">
        <title>Ladona fulva Genome sequencing and assembly.</title>
        <authorList>
            <person name="Murali S."/>
            <person name="Richards S."/>
            <person name="Bandaranaike D."/>
            <person name="Bellair M."/>
            <person name="Blankenburg K."/>
            <person name="Chao H."/>
            <person name="Dinh H."/>
            <person name="Doddapaneni H."/>
            <person name="Dugan-Rocha S."/>
            <person name="Elkadiri S."/>
            <person name="Gnanaolivu R."/>
            <person name="Hernandez B."/>
            <person name="Skinner E."/>
            <person name="Javaid M."/>
            <person name="Lee S."/>
            <person name="Li M."/>
            <person name="Ming W."/>
            <person name="Munidasa M."/>
            <person name="Muniz J."/>
            <person name="Nguyen L."/>
            <person name="Hughes D."/>
            <person name="Osuji N."/>
            <person name="Pu L.-L."/>
            <person name="Puazo M."/>
            <person name="Qu C."/>
            <person name="Quiroz J."/>
            <person name="Raj R."/>
            <person name="Weissenberger G."/>
            <person name="Xin Y."/>
            <person name="Zou X."/>
            <person name="Han Y."/>
            <person name="Worley K."/>
            <person name="Muzny D."/>
            <person name="Gibbs R."/>
        </authorList>
    </citation>
    <scope>NUCLEOTIDE SEQUENCE</scope>
    <source>
        <strain evidence="14">Sampled in the wild</strain>
    </source>
</reference>
<evidence type="ECO:0000256" key="8">
    <source>
        <dbReference type="ARBA" id="ARBA00023242"/>
    </source>
</evidence>
<dbReference type="FunFam" id="1.10.20.10:FF:000048">
    <property type="entry name" value="Chromatin accessibility complex subunit 1"/>
    <property type="match status" value="1"/>
</dbReference>
<dbReference type="GO" id="GO:0008623">
    <property type="term" value="C:CHRAC"/>
    <property type="evidence" value="ECO:0007669"/>
    <property type="project" value="TreeGrafter"/>
</dbReference>
<comment type="function">
    <text evidence="9">Forms a complex with DNA polymerase epsilon subunit POLE3 and binds naked DNA, which is then incorporated into chromatin, aided by the nucleosome remodeling activity of ISWI/SNF2H and ACF1. Does not enhance nucleosome sliding activity of the ACF-5 ISWI chromatin remodeling complex.</text>
</comment>